<dbReference type="EMBL" id="JBDXSU010000020">
    <property type="protein sequence ID" value="MFB5192353.1"/>
    <property type="molecule type" value="Genomic_DNA"/>
</dbReference>
<gene>
    <name evidence="7" type="ORF">KKP3000_001552</name>
</gene>
<evidence type="ECO:0000256" key="2">
    <source>
        <dbReference type="ARBA" id="ARBA00022692"/>
    </source>
</evidence>
<evidence type="ECO:0000313" key="7">
    <source>
        <dbReference type="EMBL" id="MFB5192353.1"/>
    </source>
</evidence>
<evidence type="ECO:0000256" key="1">
    <source>
        <dbReference type="ARBA" id="ARBA00004127"/>
    </source>
</evidence>
<evidence type="ECO:0000256" key="5">
    <source>
        <dbReference type="SAM" id="Phobius"/>
    </source>
</evidence>
<comment type="subcellular location">
    <subcellularLocation>
        <location evidence="1">Endomembrane system</location>
        <topology evidence="1">Multi-pass membrane protein</topology>
    </subcellularLocation>
</comment>
<feature type="transmembrane region" description="Helical" evidence="5">
    <location>
        <begin position="49"/>
        <end position="72"/>
    </location>
</feature>
<keyword evidence="8" id="KW-1185">Reference proteome</keyword>
<accession>A0ABV5AJA4</accession>
<dbReference type="Proteomes" id="UP001579974">
    <property type="component" value="Unassembled WGS sequence"/>
</dbReference>
<keyword evidence="4 5" id="KW-0472">Membrane</keyword>
<evidence type="ECO:0000256" key="3">
    <source>
        <dbReference type="ARBA" id="ARBA00022989"/>
    </source>
</evidence>
<keyword evidence="2 5" id="KW-0812">Transmembrane</keyword>
<feature type="transmembrane region" description="Helical" evidence="5">
    <location>
        <begin position="20"/>
        <end position="37"/>
    </location>
</feature>
<protein>
    <submittedName>
        <fullName evidence="7">DUF202 domain-containing protein</fullName>
    </submittedName>
</protein>
<organism evidence="7 8">
    <name type="scientific">Alicyclobacillus fastidiosus</name>
    <dbReference type="NCBI Taxonomy" id="392011"/>
    <lineage>
        <taxon>Bacteria</taxon>
        <taxon>Bacillati</taxon>
        <taxon>Bacillota</taxon>
        <taxon>Bacilli</taxon>
        <taxon>Bacillales</taxon>
        <taxon>Alicyclobacillaceae</taxon>
        <taxon>Alicyclobacillus</taxon>
    </lineage>
</organism>
<dbReference type="InterPro" id="IPR003807">
    <property type="entry name" value="DUF202"/>
</dbReference>
<evidence type="ECO:0000313" key="8">
    <source>
        <dbReference type="Proteomes" id="UP001579974"/>
    </source>
</evidence>
<dbReference type="Pfam" id="PF02656">
    <property type="entry name" value="DUF202"/>
    <property type="match status" value="1"/>
</dbReference>
<comment type="caution">
    <text evidence="7">The sequence shown here is derived from an EMBL/GenBank/DDBJ whole genome shotgun (WGS) entry which is preliminary data.</text>
</comment>
<proteinExistence type="predicted"/>
<name>A0ABV5AJA4_9BACL</name>
<sequence>MGKDGSRHVLQHLANERTLLSWMRTIVAISGVAYALVKLLETHGNSAKLCWVHIVAMGLPLFGVIATIYATINYFGTRVRIDGKFVALQNRSLANVFGILVGVVLIAVFALIMQFMGQR</sequence>
<feature type="transmembrane region" description="Helical" evidence="5">
    <location>
        <begin position="92"/>
        <end position="113"/>
    </location>
</feature>
<keyword evidence="3 5" id="KW-1133">Transmembrane helix</keyword>
<evidence type="ECO:0000259" key="6">
    <source>
        <dbReference type="Pfam" id="PF02656"/>
    </source>
</evidence>
<reference evidence="7 8" key="1">
    <citation type="journal article" date="2024" name="Int. J. Mol. Sci.">
        <title>Exploration of Alicyclobacillus spp. Genome in Search of Antibiotic Resistance.</title>
        <authorList>
            <person name="Bucka-Kolendo J."/>
            <person name="Kiousi D.E."/>
            <person name="Dekowska A."/>
            <person name="Mikolajczuk-Szczyrba A."/>
            <person name="Karadedos D.M."/>
            <person name="Michael P."/>
            <person name="Galanis A."/>
            <person name="Sokolowska B."/>
        </authorList>
    </citation>
    <scope>NUCLEOTIDE SEQUENCE [LARGE SCALE GENOMIC DNA]</scope>
    <source>
        <strain evidence="7 8">KKP 3000</strain>
    </source>
</reference>
<evidence type="ECO:0000256" key="4">
    <source>
        <dbReference type="ARBA" id="ARBA00023136"/>
    </source>
</evidence>
<dbReference type="RefSeq" id="WP_275474063.1">
    <property type="nucleotide sequence ID" value="NZ_CP162940.1"/>
</dbReference>
<feature type="domain" description="DUF202" evidence="6">
    <location>
        <begin position="12"/>
        <end position="78"/>
    </location>
</feature>